<evidence type="ECO:0000313" key="1">
    <source>
        <dbReference type="EMBL" id="KFM63243.1"/>
    </source>
</evidence>
<dbReference type="AlphaFoldDB" id="A0A087TDQ4"/>
<dbReference type="Proteomes" id="UP000054359">
    <property type="component" value="Unassembled WGS sequence"/>
</dbReference>
<dbReference type="EMBL" id="KK114762">
    <property type="protein sequence ID" value="KFM63243.1"/>
    <property type="molecule type" value="Genomic_DNA"/>
</dbReference>
<organism evidence="1 2">
    <name type="scientific">Stegodyphus mimosarum</name>
    <name type="common">African social velvet spider</name>
    <dbReference type="NCBI Taxonomy" id="407821"/>
    <lineage>
        <taxon>Eukaryota</taxon>
        <taxon>Metazoa</taxon>
        <taxon>Ecdysozoa</taxon>
        <taxon>Arthropoda</taxon>
        <taxon>Chelicerata</taxon>
        <taxon>Arachnida</taxon>
        <taxon>Araneae</taxon>
        <taxon>Araneomorphae</taxon>
        <taxon>Entelegynae</taxon>
        <taxon>Eresoidea</taxon>
        <taxon>Eresidae</taxon>
        <taxon>Stegodyphus</taxon>
    </lineage>
</organism>
<gene>
    <name evidence="1" type="ORF">X975_25086</name>
</gene>
<accession>A0A087TDQ4</accession>
<reference evidence="1 2" key="1">
    <citation type="submission" date="2013-11" db="EMBL/GenBank/DDBJ databases">
        <title>Genome sequencing of Stegodyphus mimosarum.</title>
        <authorList>
            <person name="Bechsgaard J."/>
        </authorList>
    </citation>
    <scope>NUCLEOTIDE SEQUENCE [LARGE SCALE GENOMIC DNA]</scope>
</reference>
<keyword evidence="2" id="KW-1185">Reference proteome</keyword>
<feature type="non-terminal residue" evidence="1">
    <location>
        <position position="204"/>
    </location>
</feature>
<protein>
    <submittedName>
        <fullName evidence="1">Uncharacterized protein</fullName>
    </submittedName>
</protein>
<sequence>MKIPLPGLSTLRKWESKLSFQRGLQSAALELVKNKGKELTEVSEIVREVERQELDEKLNEQPKTVPGNKNIDSTVIEKDQESYVKQHQFLFKLLTKEVQPRETISEIIRGAESQELEERLNEQPKTVQKNDPAVIEKEEESYVKQHQFLFKLLTKDVQQQRETVEQDQSHINALINDGQQRETRLKITKQELREDADHETSSGD</sequence>
<proteinExistence type="predicted"/>
<dbReference type="OrthoDB" id="6499288at2759"/>
<evidence type="ECO:0000313" key="2">
    <source>
        <dbReference type="Proteomes" id="UP000054359"/>
    </source>
</evidence>
<name>A0A087TDQ4_STEMI</name>